<dbReference type="SUPFAM" id="SSF47336">
    <property type="entry name" value="ACP-like"/>
    <property type="match status" value="1"/>
</dbReference>
<dbReference type="SMART" id="SM00823">
    <property type="entry name" value="PKS_PP"/>
    <property type="match status" value="1"/>
</dbReference>
<accession>A0AAU8HFR1</accession>
<organism evidence="5">
    <name type="scientific">Micromonospora sp. CCTCC AA 2012012</name>
    <dbReference type="NCBI Taxonomy" id="3111921"/>
    <lineage>
        <taxon>Bacteria</taxon>
        <taxon>Bacillati</taxon>
        <taxon>Actinomycetota</taxon>
        <taxon>Actinomycetes</taxon>
        <taxon>Micromonosporales</taxon>
        <taxon>Micromonosporaceae</taxon>
        <taxon>Micromonospora</taxon>
    </lineage>
</organism>
<evidence type="ECO:0000256" key="2">
    <source>
        <dbReference type="ARBA" id="ARBA00022553"/>
    </source>
</evidence>
<feature type="domain" description="Carrier" evidence="3">
    <location>
        <begin position="1"/>
        <end position="76"/>
    </location>
</feature>
<dbReference type="GO" id="GO:0031177">
    <property type="term" value="F:phosphopantetheine binding"/>
    <property type="evidence" value="ECO:0007669"/>
    <property type="project" value="InterPro"/>
</dbReference>
<evidence type="ECO:0000256" key="1">
    <source>
        <dbReference type="ARBA" id="ARBA00022450"/>
    </source>
</evidence>
<dbReference type="AlphaFoldDB" id="A0AAU8HFR1"/>
<dbReference type="Gene3D" id="1.10.1200.10">
    <property type="entry name" value="ACP-like"/>
    <property type="match status" value="1"/>
</dbReference>
<dbReference type="Pfam" id="PF00550">
    <property type="entry name" value="PP-binding"/>
    <property type="match status" value="1"/>
</dbReference>
<protein>
    <submittedName>
        <fullName evidence="5">Acyl carrier protein</fullName>
    </submittedName>
</protein>
<dbReference type="RefSeq" id="WP_350933142.1">
    <property type="nucleotide sequence ID" value="NZ_CP157762.1"/>
</dbReference>
<sequence>MSSIQDRITRTLVEEFRIPPGAITQETSFTDLGFDSLVIVELALVLDQRFGVALKDGELAETMTLAAAADLLAAKGAVP</sequence>
<evidence type="ECO:0000313" key="5">
    <source>
        <dbReference type="EMBL" id="XCH74177.1"/>
    </source>
</evidence>
<dbReference type="EMBL" id="CP159342">
    <property type="protein sequence ID" value="XCH74177.1"/>
    <property type="molecule type" value="Genomic_DNA"/>
</dbReference>
<keyword evidence="1" id="KW-0596">Phosphopantetheine</keyword>
<dbReference type="EMBL" id="CP157762">
    <property type="protein sequence ID" value="XBP93479.1"/>
    <property type="molecule type" value="Genomic_DNA"/>
</dbReference>
<evidence type="ECO:0000259" key="3">
    <source>
        <dbReference type="PROSITE" id="PS50075"/>
    </source>
</evidence>
<keyword evidence="2" id="KW-0597">Phosphoprotein</keyword>
<reference evidence="4" key="1">
    <citation type="submission" date="2024-01" db="EMBL/GenBank/DDBJ databases">
        <title>The genome sequence of Micromonospora mangrovi CCTCC AA 2012012.</title>
        <authorList>
            <person name="Gao J."/>
        </authorList>
    </citation>
    <scope>NUCLEOTIDE SEQUENCE</scope>
    <source>
        <strain evidence="4">CCTCC AA 2012012</strain>
    </source>
</reference>
<dbReference type="InterPro" id="IPR020806">
    <property type="entry name" value="PKS_PP-bd"/>
</dbReference>
<reference evidence="5" key="2">
    <citation type="submission" date="2024-06" db="EMBL/GenBank/DDBJ databases">
        <title>Micromonospora mangrovi CCTCC AA 2012012 genome sequences.</title>
        <authorList>
            <person name="Gao J."/>
        </authorList>
    </citation>
    <scope>NUCLEOTIDE SEQUENCE</scope>
    <source>
        <strain evidence="5">CCTCC AA 2012012</strain>
    </source>
</reference>
<evidence type="ECO:0000313" key="4">
    <source>
        <dbReference type="EMBL" id="XBP93479.1"/>
    </source>
</evidence>
<dbReference type="InterPro" id="IPR036736">
    <property type="entry name" value="ACP-like_sf"/>
</dbReference>
<gene>
    <name evidence="5" type="ORF">ABUL08_28585</name>
    <name evidence="4" type="ORF">VK199_28500</name>
</gene>
<proteinExistence type="predicted"/>
<dbReference type="InterPro" id="IPR009081">
    <property type="entry name" value="PP-bd_ACP"/>
</dbReference>
<name>A0AAU8HFR1_9ACTN</name>
<dbReference type="SMART" id="SM01294">
    <property type="entry name" value="PKS_PP_betabranch"/>
    <property type="match status" value="1"/>
</dbReference>
<dbReference type="PROSITE" id="PS50075">
    <property type="entry name" value="CARRIER"/>
    <property type="match status" value="1"/>
</dbReference>